<evidence type="ECO:0000256" key="1">
    <source>
        <dbReference type="ARBA" id="ARBA00004651"/>
    </source>
</evidence>
<dbReference type="AlphaFoldDB" id="A0A510JDF0"/>
<dbReference type="RefSeq" id="WP_006806308.1">
    <property type="nucleotide sequence ID" value="NZ_AP019822.1"/>
</dbReference>
<comment type="subcellular location">
    <subcellularLocation>
        <location evidence="1">Cell membrane</location>
        <topology evidence="1">Multi-pass membrane protein</topology>
    </subcellularLocation>
</comment>
<sequence length="310" mass="33604">MSKKIVFYAGCIFALILPLIKSVHAFASGIALLTGIILASFYLISTPKNLGKIRKFTLNSAVVLFGFGLNINKVIAVGSKGILQTAVSLVFVIIIGLILAKLFKMEKKLSQLIIFGTAICGGSAIAATSPVIEASDEDIALSTGIVFILNTVALFLFAFLISYFKLNAEQTGIWTALSIHDTSSVVSAAAFHSTEALKIATIMKLTRTLWIIPIVIILSFFNKSDSKNIKFPIFILFFILASVIASFVNLPSFYSLLTQAGKMLLALALYLIGTSLNIKTIKKMTGKNMAFGVTLWIFSIISGYLIMMFL</sequence>
<keyword evidence="5" id="KW-1133">Transmembrane helix</keyword>
<evidence type="ECO:0000256" key="5">
    <source>
        <dbReference type="ARBA" id="ARBA00022989"/>
    </source>
</evidence>
<evidence type="ECO:0000313" key="7">
    <source>
        <dbReference type="EMBL" id="BBM37247.1"/>
    </source>
</evidence>
<evidence type="ECO:0000256" key="4">
    <source>
        <dbReference type="ARBA" id="ARBA00022692"/>
    </source>
</evidence>
<keyword evidence="3" id="KW-1003">Cell membrane</keyword>
<organism evidence="7 8">
    <name type="scientific">Pseudoleptotrichia goodfellowii</name>
    <dbReference type="NCBI Taxonomy" id="157692"/>
    <lineage>
        <taxon>Bacteria</taxon>
        <taxon>Fusobacteriati</taxon>
        <taxon>Fusobacteriota</taxon>
        <taxon>Fusobacteriia</taxon>
        <taxon>Fusobacteriales</taxon>
        <taxon>Leptotrichiaceae</taxon>
        <taxon>Pseudoleptotrichia</taxon>
    </lineage>
</organism>
<dbReference type="GO" id="GO:0005886">
    <property type="term" value="C:plasma membrane"/>
    <property type="evidence" value="ECO:0007669"/>
    <property type="project" value="UniProtKB-SubCell"/>
</dbReference>
<dbReference type="Proteomes" id="UP000321606">
    <property type="component" value="Chromosome"/>
</dbReference>
<reference evidence="7 8" key="1">
    <citation type="submission" date="2019-07" db="EMBL/GenBank/DDBJ databases">
        <title>Complete Genome Sequence of Leptotrichia goodfellowii Strain JCM 16774.</title>
        <authorList>
            <person name="Watanabe S."/>
            <person name="Cui L."/>
        </authorList>
    </citation>
    <scope>NUCLEOTIDE SEQUENCE [LARGE SCALE GENOMIC DNA]</scope>
    <source>
        <strain evidence="7 8">JCM16774</strain>
    </source>
</reference>
<dbReference type="InterPro" id="IPR018383">
    <property type="entry name" value="UPF0324_pro"/>
</dbReference>
<dbReference type="PANTHER" id="PTHR30106">
    <property type="entry name" value="INNER MEMBRANE PROTEIN YEIH-RELATED"/>
    <property type="match status" value="1"/>
</dbReference>
<gene>
    <name evidence="7" type="ORF">JCM16774_2206</name>
</gene>
<dbReference type="EMBL" id="AP019822">
    <property type="protein sequence ID" value="BBM37247.1"/>
    <property type="molecule type" value="Genomic_DNA"/>
</dbReference>
<accession>A0A510JDF0</accession>
<dbReference type="Pfam" id="PF03601">
    <property type="entry name" value="Cons_hypoth698"/>
    <property type="match status" value="1"/>
</dbReference>
<evidence type="ECO:0000256" key="6">
    <source>
        <dbReference type="ARBA" id="ARBA00023136"/>
    </source>
</evidence>
<dbReference type="KEGG" id="lgo:JCM16774_2206"/>
<dbReference type="STRING" id="714315.GCA_000516535_02201"/>
<dbReference type="PANTHER" id="PTHR30106:SF1">
    <property type="entry name" value="UPF0324 MEMBRANE PROTEIN FN0533"/>
    <property type="match status" value="1"/>
</dbReference>
<keyword evidence="6" id="KW-0472">Membrane</keyword>
<evidence type="ECO:0000313" key="8">
    <source>
        <dbReference type="Proteomes" id="UP000321606"/>
    </source>
</evidence>
<evidence type="ECO:0000256" key="3">
    <source>
        <dbReference type="ARBA" id="ARBA00022475"/>
    </source>
</evidence>
<dbReference type="OrthoDB" id="9811391at2"/>
<comment type="similarity">
    <text evidence="2">Belongs to the UPF0324 family.</text>
</comment>
<proteinExistence type="inferred from homology"/>
<protein>
    <submittedName>
        <fullName evidence="7">Uncharacterized protein</fullName>
    </submittedName>
</protein>
<evidence type="ECO:0000256" key="2">
    <source>
        <dbReference type="ARBA" id="ARBA00007977"/>
    </source>
</evidence>
<name>A0A510JDF0_9FUSO</name>
<keyword evidence="4" id="KW-0812">Transmembrane</keyword>